<keyword evidence="3" id="KW-1185">Reference proteome</keyword>
<dbReference type="AlphaFoldDB" id="A0A2J8AKC6"/>
<dbReference type="GO" id="GO:0004668">
    <property type="term" value="F:protein-arginine deiminase activity"/>
    <property type="evidence" value="ECO:0007669"/>
    <property type="project" value="InterPro"/>
</dbReference>
<dbReference type="Pfam" id="PF04371">
    <property type="entry name" value="PAD_porph"/>
    <property type="match status" value="2"/>
</dbReference>
<dbReference type="GO" id="GO:0009446">
    <property type="term" value="P:putrescine biosynthetic process"/>
    <property type="evidence" value="ECO:0007669"/>
    <property type="project" value="InterPro"/>
</dbReference>
<protein>
    <submittedName>
        <fullName evidence="2">Putative agmatine deiminase</fullName>
    </submittedName>
</protein>
<dbReference type="Gene3D" id="3.75.10.10">
    <property type="entry name" value="L-arginine/glycine Amidinotransferase, Chain A"/>
    <property type="match status" value="2"/>
</dbReference>
<accession>A0A2J8AKC6</accession>
<proteinExistence type="predicted"/>
<dbReference type="EMBL" id="PGGS01000001">
    <property type="protein sequence ID" value="PNH12974.1"/>
    <property type="molecule type" value="Genomic_DNA"/>
</dbReference>
<dbReference type="InterPro" id="IPR007466">
    <property type="entry name" value="Peptidyl-Arg-deiminase_porph"/>
</dbReference>
<dbReference type="GO" id="GO:0047632">
    <property type="term" value="F:agmatine deiminase activity"/>
    <property type="evidence" value="ECO:0007669"/>
    <property type="project" value="TreeGrafter"/>
</dbReference>
<dbReference type="Proteomes" id="UP000236333">
    <property type="component" value="Unassembled WGS sequence"/>
</dbReference>
<organism evidence="2 3">
    <name type="scientific">Tetrabaena socialis</name>
    <dbReference type="NCBI Taxonomy" id="47790"/>
    <lineage>
        <taxon>Eukaryota</taxon>
        <taxon>Viridiplantae</taxon>
        <taxon>Chlorophyta</taxon>
        <taxon>core chlorophytes</taxon>
        <taxon>Chlorophyceae</taxon>
        <taxon>CS clade</taxon>
        <taxon>Chlamydomonadales</taxon>
        <taxon>Tetrabaenaceae</taxon>
        <taxon>Tetrabaena</taxon>
    </lineage>
</organism>
<evidence type="ECO:0000313" key="3">
    <source>
        <dbReference type="Proteomes" id="UP000236333"/>
    </source>
</evidence>
<evidence type="ECO:0000256" key="1">
    <source>
        <dbReference type="ARBA" id="ARBA00022801"/>
    </source>
</evidence>
<dbReference type="SUPFAM" id="SSF55909">
    <property type="entry name" value="Pentein"/>
    <property type="match status" value="2"/>
</dbReference>
<comment type="caution">
    <text evidence="2">The sequence shown here is derived from an EMBL/GenBank/DDBJ whole genome shotgun (WGS) entry which is preliminary data.</text>
</comment>
<gene>
    <name evidence="2" type="ORF">TSOC_000031</name>
</gene>
<dbReference type="OrthoDB" id="544103at2759"/>
<reference evidence="2 3" key="1">
    <citation type="journal article" date="2017" name="Mol. Biol. Evol.">
        <title>The 4-celled Tetrabaena socialis nuclear genome reveals the essential components for genetic control of cell number at the origin of multicellularity in the volvocine lineage.</title>
        <authorList>
            <person name="Featherston J."/>
            <person name="Arakaki Y."/>
            <person name="Hanschen E.R."/>
            <person name="Ferris P.J."/>
            <person name="Michod R.E."/>
            <person name="Olson B.J.S.C."/>
            <person name="Nozaki H."/>
            <person name="Durand P.M."/>
        </authorList>
    </citation>
    <scope>NUCLEOTIDE SEQUENCE [LARGE SCALE GENOMIC DNA]</scope>
    <source>
        <strain evidence="2 3">NIES-571</strain>
    </source>
</reference>
<dbReference type="PANTHER" id="PTHR31377:SF0">
    <property type="entry name" value="AGMATINE DEIMINASE-RELATED"/>
    <property type="match status" value="1"/>
</dbReference>
<dbReference type="PANTHER" id="PTHR31377">
    <property type="entry name" value="AGMATINE DEIMINASE-RELATED"/>
    <property type="match status" value="1"/>
</dbReference>
<evidence type="ECO:0000313" key="2">
    <source>
        <dbReference type="EMBL" id="PNH12974.1"/>
    </source>
</evidence>
<name>A0A2J8AKC6_9CHLO</name>
<keyword evidence="1" id="KW-0378">Hydrolase</keyword>
<sequence>MGCVCVCVVRDGSGGRREVAAVSWDYNCYGSPAKLAAGQPVLMADWSLDRAAGRSLPARAGLRVFECPLVLEGGAIHSDGQGTLLVTEECLLHPSRNPGLGKEGIEALLRDFLGVDRVLWLWKGLVGDEEGTNGHVDNMAAFAEPGTVLLAWSDDPNDPLHEYDAAGRCLRVIKVPSPSPPLFMTYREANCDRAAASLFAGTAVPVGWRLAGSYLNHYVVNGGVVVPHTLLVTEECLLHPSRNPGLGKEGIEALLRDFLGVERVLWLWKGMVGDEEGTNGHVDNMAAFAEPGTVLLAWSDDPNDPLHEAAGQYDAAGRRLRVIKVPSPSPPLFMTYREANCDRAAASLFAGTAVPVGWRLAGSYLNHYVVNGGVVVPQFGGAQSRSDEEALRALAAAYPGRQVVGVQSREVLLGGGNIHCFTQQLPAGAGADAQAQP</sequence>